<evidence type="ECO:0000313" key="2">
    <source>
        <dbReference type="Proteomes" id="UP000242715"/>
    </source>
</evidence>
<sequence>ILNSANVDRAYDGLLWTLRSLQELSSALLLPNSMMKISSMPPSTLNEVDAALALLSNITSNDLVDTCLIPQDVWDLQFFKRPTS</sequence>
<reference evidence="2" key="1">
    <citation type="journal article" date="2017" name="Front. Plant Sci.">
        <title>Climate Clever Clovers: New Paradigm to Reduce the Environmental Footprint of Ruminants by Breeding Low Methanogenic Forages Utilizing Haplotype Variation.</title>
        <authorList>
            <person name="Kaur P."/>
            <person name="Appels R."/>
            <person name="Bayer P.E."/>
            <person name="Keeble-Gagnere G."/>
            <person name="Wang J."/>
            <person name="Hirakawa H."/>
            <person name="Shirasawa K."/>
            <person name="Vercoe P."/>
            <person name="Stefanova K."/>
            <person name="Durmic Z."/>
            <person name="Nichols P."/>
            <person name="Revell C."/>
            <person name="Isobe S.N."/>
            <person name="Edwards D."/>
            <person name="Erskine W."/>
        </authorList>
    </citation>
    <scope>NUCLEOTIDE SEQUENCE [LARGE SCALE GENOMIC DNA]</scope>
    <source>
        <strain evidence="2">cv. Daliak</strain>
    </source>
</reference>
<dbReference type="PANTHER" id="PTHR37079">
    <property type="entry name" value="SERINE/THREONINE-PROTEIN KINASE ATM"/>
    <property type="match status" value="1"/>
</dbReference>
<gene>
    <name evidence="1" type="ORF">TSUD_134490</name>
</gene>
<dbReference type="Proteomes" id="UP000242715">
    <property type="component" value="Unassembled WGS sequence"/>
</dbReference>
<dbReference type="GO" id="GO:0004674">
    <property type="term" value="F:protein serine/threonine kinase activity"/>
    <property type="evidence" value="ECO:0007669"/>
    <property type="project" value="InterPro"/>
</dbReference>
<dbReference type="InterPro" id="IPR038980">
    <property type="entry name" value="ATM_plant"/>
</dbReference>
<dbReference type="GO" id="GO:0006974">
    <property type="term" value="P:DNA damage response"/>
    <property type="evidence" value="ECO:0007669"/>
    <property type="project" value="InterPro"/>
</dbReference>
<keyword evidence="2" id="KW-1185">Reference proteome</keyword>
<protein>
    <submittedName>
        <fullName evidence="1">Uncharacterized protein</fullName>
    </submittedName>
</protein>
<dbReference type="EMBL" id="DF974211">
    <property type="protein sequence ID" value="GAU46419.1"/>
    <property type="molecule type" value="Genomic_DNA"/>
</dbReference>
<organism evidence="1 2">
    <name type="scientific">Trifolium subterraneum</name>
    <name type="common">Subterranean clover</name>
    <dbReference type="NCBI Taxonomy" id="3900"/>
    <lineage>
        <taxon>Eukaryota</taxon>
        <taxon>Viridiplantae</taxon>
        <taxon>Streptophyta</taxon>
        <taxon>Embryophyta</taxon>
        <taxon>Tracheophyta</taxon>
        <taxon>Spermatophyta</taxon>
        <taxon>Magnoliopsida</taxon>
        <taxon>eudicotyledons</taxon>
        <taxon>Gunneridae</taxon>
        <taxon>Pentapetalae</taxon>
        <taxon>rosids</taxon>
        <taxon>fabids</taxon>
        <taxon>Fabales</taxon>
        <taxon>Fabaceae</taxon>
        <taxon>Papilionoideae</taxon>
        <taxon>50 kb inversion clade</taxon>
        <taxon>NPAAA clade</taxon>
        <taxon>Hologalegina</taxon>
        <taxon>IRL clade</taxon>
        <taxon>Trifolieae</taxon>
        <taxon>Trifolium</taxon>
    </lineage>
</organism>
<dbReference type="AlphaFoldDB" id="A0A2Z6PJQ4"/>
<dbReference type="OrthoDB" id="10487984at2759"/>
<accession>A0A2Z6PJQ4</accession>
<evidence type="ECO:0000313" key="1">
    <source>
        <dbReference type="EMBL" id="GAU46419.1"/>
    </source>
</evidence>
<name>A0A2Z6PJQ4_TRISU</name>
<proteinExistence type="predicted"/>
<feature type="non-terminal residue" evidence="1">
    <location>
        <position position="84"/>
    </location>
</feature>
<dbReference type="PANTHER" id="PTHR37079:SF4">
    <property type="entry name" value="SERINE_THREONINE-PROTEIN KINASE ATM"/>
    <property type="match status" value="1"/>
</dbReference>
<feature type="non-terminal residue" evidence="1">
    <location>
        <position position="1"/>
    </location>
</feature>